<dbReference type="InterPro" id="IPR043128">
    <property type="entry name" value="Rev_trsase/Diguanyl_cyclase"/>
</dbReference>
<gene>
    <name evidence="2" type="ORF">SHERM_22444</name>
</gene>
<comment type="caution">
    <text evidence="2">The sequence shown here is derived from an EMBL/GenBank/DDBJ whole genome shotgun (WGS) entry which is preliminary data.</text>
</comment>
<proteinExistence type="predicted"/>
<dbReference type="PROSITE" id="PS50878">
    <property type="entry name" value="RT_POL"/>
    <property type="match status" value="1"/>
</dbReference>
<accession>A0A9N7RDU3</accession>
<dbReference type="Gene3D" id="3.30.70.270">
    <property type="match status" value="2"/>
</dbReference>
<dbReference type="SUPFAM" id="SSF56672">
    <property type="entry name" value="DNA/RNA polymerases"/>
    <property type="match status" value="1"/>
</dbReference>
<organism evidence="2 3">
    <name type="scientific">Striga hermonthica</name>
    <name type="common">Purple witchweed</name>
    <name type="synonym">Buchnera hermonthica</name>
    <dbReference type="NCBI Taxonomy" id="68872"/>
    <lineage>
        <taxon>Eukaryota</taxon>
        <taxon>Viridiplantae</taxon>
        <taxon>Streptophyta</taxon>
        <taxon>Embryophyta</taxon>
        <taxon>Tracheophyta</taxon>
        <taxon>Spermatophyta</taxon>
        <taxon>Magnoliopsida</taxon>
        <taxon>eudicotyledons</taxon>
        <taxon>Gunneridae</taxon>
        <taxon>Pentapetalae</taxon>
        <taxon>asterids</taxon>
        <taxon>lamiids</taxon>
        <taxon>Lamiales</taxon>
        <taxon>Orobanchaceae</taxon>
        <taxon>Buchnereae</taxon>
        <taxon>Striga</taxon>
    </lineage>
</organism>
<feature type="domain" description="Reverse transcriptase" evidence="1">
    <location>
        <begin position="1"/>
        <end position="123"/>
    </location>
</feature>
<sequence>GASVFSKIDLRSGYHQLKIRESDISKTAFRTRYGHYEFFVVMPFGLSNAPAVFMDLMNHIFHPCLDQFVIVFIDDILIYSKSQKEHEEHLRVVLETLRREKFFAKFSKCEFWLQRVAFLGHVITQAGIEVDPSKVSAVQNWSTPRSPSEVRSFLGLAGYYRRFIEGFSKIALPLSQLTRKY</sequence>
<reference evidence="2" key="1">
    <citation type="submission" date="2019-12" db="EMBL/GenBank/DDBJ databases">
        <authorList>
            <person name="Scholes J."/>
        </authorList>
    </citation>
    <scope>NUCLEOTIDE SEQUENCE</scope>
</reference>
<feature type="non-terminal residue" evidence="2">
    <location>
        <position position="181"/>
    </location>
</feature>
<dbReference type="AlphaFoldDB" id="A0A9N7RDU3"/>
<protein>
    <submittedName>
        <fullName evidence="2">Uncharacterized mitochondrial protein AtMg00860</fullName>
    </submittedName>
</protein>
<name>A0A9N7RDU3_STRHE</name>
<dbReference type="Gene3D" id="3.10.10.10">
    <property type="entry name" value="HIV Type 1 Reverse Transcriptase, subunit A, domain 1"/>
    <property type="match status" value="1"/>
</dbReference>
<dbReference type="EMBL" id="CACSLK010026087">
    <property type="protein sequence ID" value="CAA0825703.1"/>
    <property type="molecule type" value="Genomic_DNA"/>
</dbReference>
<dbReference type="OrthoDB" id="1685174at2759"/>
<keyword evidence="3" id="KW-1185">Reference proteome</keyword>
<dbReference type="InterPro" id="IPR043502">
    <property type="entry name" value="DNA/RNA_pol_sf"/>
</dbReference>
<feature type="non-terminal residue" evidence="2">
    <location>
        <position position="1"/>
    </location>
</feature>
<dbReference type="PANTHER" id="PTHR24559">
    <property type="entry name" value="TRANSPOSON TY3-I GAG-POL POLYPROTEIN"/>
    <property type="match status" value="1"/>
</dbReference>
<dbReference type="InterPro" id="IPR000477">
    <property type="entry name" value="RT_dom"/>
</dbReference>
<evidence type="ECO:0000259" key="1">
    <source>
        <dbReference type="PROSITE" id="PS50878"/>
    </source>
</evidence>
<evidence type="ECO:0000313" key="2">
    <source>
        <dbReference type="EMBL" id="CAA0825703.1"/>
    </source>
</evidence>
<evidence type="ECO:0000313" key="3">
    <source>
        <dbReference type="Proteomes" id="UP001153555"/>
    </source>
</evidence>
<dbReference type="Proteomes" id="UP001153555">
    <property type="component" value="Unassembled WGS sequence"/>
</dbReference>
<dbReference type="Pfam" id="PF00078">
    <property type="entry name" value="RVT_1"/>
    <property type="match status" value="1"/>
</dbReference>
<dbReference type="InterPro" id="IPR053134">
    <property type="entry name" value="RNA-dir_DNA_polymerase"/>
</dbReference>
<dbReference type="CDD" id="cd01647">
    <property type="entry name" value="RT_LTR"/>
    <property type="match status" value="1"/>
</dbReference>
<dbReference type="PANTHER" id="PTHR24559:SF444">
    <property type="entry name" value="REVERSE TRANSCRIPTASE DOMAIN-CONTAINING PROTEIN"/>
    <property type="match status" value="1"/>
</dbReference>